<evidence type="ECO:0000256" key="1">
    <source>
        <dbReference type="SAM" id="Phobius"/>
    </source>
</evidence>
<keyword evidence="3" id="KW-1185">Reference proteome</keyword>
<keyword evidence="1" id="KW-1133">Transmembrane helix</keyword>
<reference evidence="2" key="1">
    <citation type="submission" date="2023-07" db="EMBL/GenBank/DDBJ databases">
        <authorList>
            <consortium name="AG Swart"/>
            <person name="Singh M."/>
            <person name="Singh A."/>
            <person name="Seah K."/>
            <person name="Emmerich C."/>
        </authorList>
    </citation>
    <scope>NUCLEOTIDE SEQUENCE</scope>
    <source>
        <strain evidence="2">DP1</strain>
    </source>
</reference>
<proteinExistence type="predicted"/>
<gene>
    <name evidence="2" type="ORF">ECRASSUSDP1_LOCUS21162</name>
</gene>
<keyword evidence="1" id="KW-0812">Transmembrane</keyword>
<feature type="transmembrane region" description="Helical" evidence="1">
    <location>
        <begin position="7"/>
        <end position="28"/>
    </location>
</feature>
<protein>
    <submittedName>
        <fullName evidence="2">Uncharacterized protein</fullName>
    </submittedName>
</protein>
<evidence type="ECO:0000313" key="2">
    <source>
        <dbReference type="EMBL" id="CAI2379747.1"/>
    </source>
</evidence>
<accession>A0AAD2D471</accession>
<comment type="caution">
    <text evidence="2">The sequence shown here is derived from an EMBL/GenBank/DDBJ whole genome shotgun (WGS) entry which is preliminary data.</text>
</comment>
<sequence>MIKMIIHFTNWFASSSSFLLIPIFYLMLDDCLFGGYNFIFSKLLNSLMGLNIRNLLPLLLEFFSNNRIKVMSFFLNFILYNIFREQNFSLLVSLDNPYMTKSFNCVNISLDAIISLKEFITNDESLLVGHNVLFETFKIFYWILISSS</sequence>
<dbReference type="AlphaFoldDB" id="A0AAD2D471"/>
<name>A0AAD2D471_EUPCR</name>
<organism evidence="2 3">
    <name type="scientific">Euplotes crassus</name>
    <dbReference type="NCBI Taxonomy" id="5936"/>
    <lineage>
        <taxon>Eukaryota</taxon>
        <taxon>Sar</taxon>
        <taxon>Alveolata</taxon>
        <taxon>Ciliophora</taxon>
        <taxon>Intramacronucleata</taxon>
        <taxon>Spirotrichea</taxon>
        <taxon>Hypotrichia</taxon>
        <taxon>Euplotida</taxon>
        <taxon>Euplotidae</taxon>
        <taxon>Moneuplotes</taxon>
    </lineage>
</organism>
<keyword evidence="1" id="KW-0472">Membrane</keyword>
<dbReference type="EMBL" id="CAMPGE010021605">
    <property type="protein sequence ID" value="CAI2379747.1"/>
    <property type="molecule type" value="Genomic_DNA"/>
</dbReference>
<dbReference type="Proteomes" id="UP001295684">
    <property type="component" value="Unassembled WGS sequence"/>
</dbReference>
<evidence type="ECO:0000313" key="3">
    <source>
        <dbReference type="Proteomes" id="UP001295684"/>
    </source>
</evidence>